<dbReference type="GO" id="GO:0005634">
    <property type="term" value="C:nucleus"/>
    <property type="evidence" value="ECO:0007669"/>
    <property type="project" value="TreeGrafter"/>
</dbReference>
<comment type="caution">
    <text evidence="5">The sequence shown here is derived from an EMBL/GenBank/DDBJ whole genome shotgun (WGS) entry which is preliminary data.</text>
</comment>
<dbReference type="InterPro" id="IPR002068">
    <property type="entry name" value="A-crystallin/Hsp20_dom"/>
</dbReference>
<dbReference type="Proteomes" id="UP000828390">
    <property type="component" value="Unassembled WGS sequence"/>
</dbReference>
<dbReference type="GO" id="GO:0051082">
    <property type="term" value="F:unfolded protein binding"/>
    <property type="evidence" value="ECO:0007669"/>
    <property type="project" value="TreeGrafter"/>
</dbReference>
<feature type="domain" description="SHSP" evidence="4">
    <location>
        <begin position="90"/>
        <end position="199"/>
    </location>
</feature>
<reference evidence="5" key="2">
    <citation type="submission" date="2020-11" db="EMBL/GenBank/DDBJ databases">
        <authorList>
            <person name="McCartney M.A."/>
            <person name="Auch B."/>
            <person name="Kono T."/>
            <person name="Mallez S."/>
            <person name="Becker A."/>
            <person name="Gohl D.M."/>
            <person name="Silverstein K.A.T."/>
            <person name="Koren S."/>
            <person name="Bechman K.B."/>
            <person name="Herman A."/>
            <person name="Abrahante J.E."/>
            <person name="Garbe J."/>
        </authorList>
    </citation>
    <scope>NUCLEOTIDE SEQUENCE</scope>
    <source>
        <strain evidence="5">Duluth1</strain>
        <tissue evidence="5">Whole animal</tissue>
    </source>
</reference>
<dbReference type="SUPFAM" id="SSF49764">
    <property type="entry name" value="HSP20-like chaperones"/>
    <property type="match status" value="1"/>
</dbReference>
<evidence type="ECO:0000256" key="2">
    <source>
        <dbReference type="RuleBase" id="RU003616"/>
    </source>
</evidence>
<feature type="region of interest" description="Disordered" evidence="3">
    <location>
        <begin position="193"/>
        <end position="212"/>
    </location>
</feature>
<keyword evidence="6" id="KW-1185">Reference proteome</keyword>
<evidence type="ECO:0000313" key="6">
    <source>
        <dbReference type="Proteomes" id="UP000828390"/>
    </source>
</evidence>
<dbReference type="CDD" id="cd06526">
    <property type="entry name" value="metazoan_ACD"/>
    <property type="match status" value="1"/>
</dbReference>
<dbReference type="OrthoDB" id="1431247at2759"/>
<accession>A0A9D4KMQ6</accession>
<dbReference type="AlphaFoldDB" id="A0A9D4KMQ6"/>
<comment type="similarity">
    <text evidence="1 2">Belongs to the small heat shock protein (HSP20) family.</text>
</comment>
<dbReference type="EMBL" id="JAIWYP010000004">
    <property type="protein sequence ID" value="KAH3842735.1"/>
    <property type="molecule type" value="Genomic_DNA"/>
</dbReference>
<sequence length="212" mass="24242">MFHRIGNNARPLVRKLNSCRSLCTKRNIPVNSPSSRDLWSDFFRGPRFVWHGPWRSPFREMEDMMRAVESVFQRMTPRAFDVYYTRPRDVPEGSPASEVSKLKYDNKVFELKLDVQNFAPNELEVKLAGDCLTVRGKHEQKADEHGFVSREFHRQFTVPAEVDADSFHSWVSDDGILTVRAVVKNAGEPPAKTIEIKTETKKADDKTGGSAD</sequence>
<organism evidence="5 6">
    <name type="scientific">Dreissena polymorpha</name>
    <name type="common">Zebra mussel</name>
    <name type="synonym">Mytilus polymorpha</name>
    <dbReference type="NCBI Taxonomy" id="45954"/>
    <lineage>
        <taxon>Eukaryota</taxon>
        <taxon>Metazoa</taxon>
        <taxon>Spiralia</taxon>
        <taxon>Lophotrochozoa</taxon>
        <taxon>Mollusca</taxon>
        <taxon>Bivalvia</taxon>
        <taxon>Autobranchia</taxon>
        <taxon>Heteroconchia</taxon>
        <taxon>Euheterodonta</taxon>
        <taxon>Imparidentia</taxon>
        <taxon>Neoheterodontei</taxon>
        <taxon>Myida</taxon>
        <taxon>Dreissenoidea</taxon>
        <taxon>Dreissenidae</taxon>
        <taxon>Dreissena</taxon>
    </lineage>
</organism>
<protein>
    <recommendedName>
        <fullName evidence="4">SHSP domain-containing protein</fullName>
    </recommendedName>
</protein>
<dbReference type="InterPro" id="IPR008978">
    <property type="entry name" value="HSP20-like_chaperone"/>
</dbReference>
<proteinExistence type="inferred from homology"/>
<evidence type="ECO:0000313" key="5">
    <source>
        <dbReference type="EMBL" id="KAH3842735.1"/>
    </source>
</evidence>
<evidence type="ECO:0000259" key="4">
    <source>
        <dbReference type="PROSITE" id="PS01031"/>
    </source>
</evidence>
<evidence type="ECO:0000256" key="3">
    <source>
        <dbReference type="SAM" id="MobiDB-lite"/>
    </source>
</evidence>
<dbReference type="GO" id="GO:0009408">
    <property type="term" value="P:response to heat"/>
    <property type="evidence" value="ECO:0007669"/>
    <property type="project" value="TreeGrafter"/>
</dbReference>
<gene>
    <name evidence="5" type="ORF">DPMN_116239</name>
</gene>
<evidence type="ECO:0000256" key="1">
    <source>
        <dbReference type="PROSITE-ProRule" id="PRU00285"/>
    </source>
</evidence>
<feature type="compositionally biased region" description="Basic and acidic residues" evidence="3">
    <location>
        <begin position="194"/>
        <end position="212"/>
    </location>
</feature>
<dbReference type="GO" id="GO:0042026">
    <property type="term" value="P:protein refolding"/>
    <property type="evidence" value="ECO:0007669"/>
    <property type="project" value="TreeGrafter"/>
</dbReference>
<dbReference type="PRINTS" id="PR00299">
    <property type="entry name" value="ACRYSTALLIN"/>
</dbReference>
<dbReference type="PROSITE" id="PS01031">
    <property type="entry name" value="SHSP"/>
    <property type="match status" value="1"/>
</dbReference>
<dbReference type="InterPro" id="IPR001436">
    <property type="entry name" value="Alpha-crystallin/sHSP_animal"/>
</dbReference>
<dbReference type="PANTHER" id="PTHR45640:SF26">
    <property type="entry name" value="RE23625P"/>
    <property type="match status" value="1"/>
</dbReference>
<dbReference type="PANTHER" id="PTHR45640">
    <property type="entry name" value="HEAT SHOCK PROTEIN HSP-12.2-RELATED"/>
    <property type="match status" value="1"/>
</dbReference>
<name>A0A9D4KMQ6_DREPO</name>
<reference evidence="5" key="1">
    <citation type="journal article" date="2019" name="bioRxiv">
        <title>The Genome of the Zebra Mussel, Dreissena polymorpha: A Resource for Invasive Species Research.</title>
        <authorList>
            <person name="McCartney M.A."/>
            <person name="Auch B."/>
            <person name="Kono T."/>
            <person name="Mallez S."/>
            <person name="Zhang Y."/>
            <person name="Obille A."/>
            <person name="Becker A."/>
            <person name="Abrahante J.E."/>
            <person name="Garbe J."/>
            <person name="Badalamenti J.P."/>
            <person name="Herman A."/>
            <person name="Mangelson H."/>
            <person name="Liachko I."/>
            <person name="Sullivan S."/>
            <person name="Sone E.D."/>
            <person name="Koren S."/>
            <person name="Silverstein K.A.T."/>
            <person name="Beckman K.B."/>
            <person name="Gohl D.M."/>
        </authorList>
    </citation>
    <scope>NUCLEOTIDE SEQUENCE</scope>
    <source>
        <strain evidence="5">Duluth1</strain>
        <tissue evidence="5">Whole animal</tissue>
    </source>
</reference>
<dbReference type="GO" id="GO:0005737">
    <property type="term" value="C:cytoplasm"/>
    <property type="evidence" value="ECO:0007669"/>
    <property type="project" value="TreeGrafter"/>
</dbReference>
<dbReference type="Gene3D" id="2.60.40.790">
    <property type="match status" value="1"/>
</dbReference>
<dbReference type="Pfam" id="PF00011">
    <property type="entry name" value="HSP20"/>
    <property type="match status" value="1"/>
</dbReference>